<accession>A0A840EXK2</accession>
<dbReference type="PANTHER" id="PTHR22642:SF2">
    <property type="entry name" value="PROTEIN LONG AFTER FAR-RED 3"/>
    <property type="match status" value="1"/>
</dbReference>
<evidence type="ECO:0000259" key="1">
    <source>
        <dbReference type="Pfam" id="PF07969"/>
    </source>
</evidence>
<proteinExistence type="predicted"/>
<dbReference type="InterPro" id="IPR013108">
    <property type="entry name" value="Amidohydro_3"/>
</dbReference>
<comment type="caution">
    <text evidence="2">The sequence shown here is derived from an EMBL/GenBank/DDBJ whole genome shotgun (WGS) entry which is preliminary data.</text>
</comment>
<dbReference type="Pfam" id="PF07969">
    <property type="entry name" value="Amidohydro_3"/>
    <property type="match status" value="1"/>
</dbReference>
<name>A0A840EXK2_9ACTN</name>
<dbReference type="Gene3D" id="3.10.310.70">
    <property type="match status" value="1"/>
</dbReference>
<dbReference type="Proteomes" id="UP000551501">
    <property type="component" value="Unassembled WGS sequence"/>
</dbReference>
<dbReference type="AlphaFoldDB" id="A0A840EXK2"/>
<dbReference type="SUPFAM" id="SSF51338">
    <property type="entry name" value="Composite domain of metallo-dependent hydrolases"/>
    <property type="match status" value="1"/>
</dbReference>
<dbReference type="RefSeq" id="WP_183368817.1">
    <property type="nucleotide sequence ID" value="NZ_BAABHL010000022.1"/>
</dbReference>
<protein>
    <submittedName>
        <fullName evidence="2">Putative amidohydrolase YtcJ</fullName>
    </submittedName>
</protein>
<dbReference type="SUPFAM" id="SSF51556">
    <property type="entry name" value="Metallo-dependent hydrolases"/>
    <property type="match status" value="1"/>
</dbReference>
<dbReference type="Gene3D" id="2.30.40.10">
    <property type="entry name" value="Urease, subunit C, domain 1"/>
    <property type="match status" value="1"/>
</dbReference>
<feature type="domain" description="Amidohydrolase 3" evidence="1">
    <location>
        <begin position="36"/>
        <end position="439"/>
    </location>
</feature>
<dbReference type="InterPro" id="IPR011059">
    <property type="entry name" value="Metal-dep_hydrolase_composite"/>
</dbReference>
<keyword evidence="2" id="KW-0378">Hydrolase</keyword>
<keyword evidence="3" id="KW-1185">Reference proteome</keyword>
<evidence type="ECO:0000313" key="2">
    <source>
        <dbReference type="EMBL" id="MBB4133649.1"/>
    </source>
</evidence>
<dbReference type="InterPro" id="IPR032466">
    <property type="entry name" value="Metal_Hydrolase"/>
</dbReference>
<dbReference type="GO" id="GO:0016810">
    <property type="term" value="F:hydrolase activity, acting on carbon-nitrogen (but not peptide) bonds"/>
    <property type="evidence" value="ECO:0007669"/>
    <property type="project" value="InterPro"/>
</dbReference>
<reference evidence="2 3" key="1">
    <citation type="submission" date="2020-08" db="EMBL/GenBank/DDBJ databases">
        <title>Sequencing the genomes of 1000 actinobacteria strains.</title>
        <authorList>
            <person name="Klenk H.-P."/>
        </authorList>
    </citation>
    <scope>NUCLEOTIDE SEQUENCE [LARGE SCALE GENOMIC DNA]</scope>
    <source>
        <strain evidence="2 3">DSM 45298</strain>
    </source>
</reference>
<gene>
    <name evidence="2" type="ORF">BKA16_000201</name>
</gene>
<dbReference type="Gene3D" id="3.20.20.140">
    <property type="entry name" value="Metal-dependent hydrolases"/>
    <property type="match status" value="1"/>
</dbReference>
<dbReference type="EMBL" id="JACIFP010000001">
    <property type="protein sequence ID" value="MBB4133649.1"/>
    <property type="molecule type" value="Genomic_DNA"/>
</dbReference>
<dbReference type="PANTHER" id="PTHR22642">
    <property type="entry name" value="IMIDAZOLONEPROPIONASE"/>
    <property type="match status" value="1"/>
</dbReference>
<sequence>MLIVGGSLIDGRRADVRIVGDRIVAVAPDISPVDDEVIDLAGGTVLPGLHDHHVHLRAMAAAAQSVRVGPAHVRGREGLRAALRTAEPDAAGWIRGVGYYETVSGDLDRHVLDEVEPHRPVRVQHRTGAMWFVNTAGLRRLGIADHETGRLYREDRALATHTRGADPGPAEISRQLLSYGVTGVTEATPDLTDDDVAYLHRSLTDETLRQRVHLLRAPAPPRHPRLSFGPTKRIIDDDVELVEFTDWLVAQRAAGRAVAVHCVTTFQLVVTITALQTVGTVPGDRIEHAAVVPHELLTVVADLGVVVVTQPNFVAERGDEYLADVAASEHPGLWRLASLVAAGIPVAGSTDAPFGDHDPWAAMRAACTRQTPSGATLGLGERLSRRAALELFLGSPETPAVPRRVEVGATADLCLLDVSPDEVLNEFTADAVTRTVIGGT</sequence>
<evidence type="ECO:0000313" key="3">
    <source>
        <dbReference type="Proteomes" id="UP000551501"/>
    </source>
</evidence>
<organism evidence="2 3">
    <name type="scientific">Gordonia humi</name>
    <dbReference type="NCBI Taxonomy" id="686429"/>
    <lineage>
        <taxon>Bacteria</taxon>
        <taxon>Bacillati</taxon>
        <taxon>Actinomycetota</taxon>
        <taxon>Actinomycetes</taxon>
        <taxon>Mycobacteriales</taxon>
        <taxon>Gordoniaceae</taxon>
        <taxon>Gordonia</taxon>
    </lineage>
</organism>